<dbReference type="FunFam" id="2.60.40.420:FF:000021">
    <property type="entry name" value="Extracellular dihydrogeodin oxidase/laccase"/>
    <property type="match status" value="1"/>
</dbReference>
<evidence type="ECO:0000259" key="6">
    <source>
        <dbReference type="Pfam" id="PF07732"/>
    </source>
</evidence>
<dbReference type="GO" id="GO:0005507">
    <property type="term" value="F:copper ion binding"/>
    <property type="evidence" value="ECO:0007669"/>
    <property type="project" value="InterPro"/>
</dbReference>
<keyword evidence="8" id="KW-1185">Reference proteome</keyword>
<dbReference type="PANTHER" id="PTHR11709:SF71">
    <property type="entry name" value="OXIDOREDUCTASE TPCJ"/>
    <property type="match status" value="1"/>
</dbReference>
<keyword evidence="4" id="KW-0186">Copper</keyword>
<dbReference type="SUPFAM" id="SSF49503">
    <property type="entry name" value="Cupredoxins"/>
    <property type="match status" value="3"/>
</dbReference>
<dbReference type="PROSITE" id="PS00079">
    <property type="entry name" value="MULTICOPPER_OXIDASE1"/>
    <property type="match status" value="1"/>
</dbReference>
<comment type="similarity">
    <text evidence="1">Belongs to the multicopper oxidase family.</text>
</comment>
<keyword evidence="3" id="KW-0560">Oxidoreductase</keyword>
<dbReference type="InterPro" id="IPR008972">
    <property type="entry name" value="Cupredoxin"/>
</dbReference>
<dbReference type="Proteomes" id="UP000250140">
    <property type="component" value="Unassembled WGS sequence"/>
</dbReference>
<dbReference type="OrthoDB" id="2121828at2759"/>
<evidence type="ECO:0000256" key="1">
    <source>
        <dbReference type="ARBA" id="ARBA00010609"/>
    </source>
</evidence>
<evidence type="ECO:0000256" key="4">
    <source>
        <dbReference type="ARBA" id="ARBA00023008"/>
    </source>
</evidence>
<dbReference type="Pfam" id="PF07732">
    <property type="entry name" value="Cu-oxidase_3"/>
    <property type="match status" value="1"/>
</dbReference>
<dbReference type="InterPro" id="IPR045087">
    <property type="entry name" value="Cu-oxidase_fam"/>
</dbReference>
<dbReference type="InterPro" id="IPR033138">
    <property type="entry name" value="Cu_oxidase_CS"/>
</dbReference>
<dbReference type="GO" id="GO:0016491">
    <property type="term" value="F:oxidoreductase activity"/>
    <property type="evidence" value="ECO:0007669"/>
    <property type="project" value="UniProtKB-KW"/>
</dbReference>
<keyword evidence="2" id="KW-0479">Metal-binding</keyword>
<dbReference type="InterPro" id="IPR002355">
    <property type="entry name" value="Cu_oxidase_Cu_BS"/>
</dbReference>
<evidence type="ECO:0000313" key="8">
    <source>
        <dbReference type="Proteomes" id="UP000250140"/>
    </source>
</evidence>
<protein>
    <submittedName>
        <fullName evidence="7">Laccase-like multicopper oxidase</fullName>
    </submittedName>
</protein>
<sequence>MAPFASLWTGIASNYPIFIPPDDAEGGLFSCEYPSMVGWKSCNTKTNRSCWLSGPNNETYDIYTDYETKGPKGVIREYYLEVQETMLNPDGIKVPWGLTFNGTYPGPRLRACWGDQLRITVSNTLSLNNTNSNGTTIHWHGLRQWNTGWSDGVNGVTQCPIAPTDTFTYVFNATQYGTTWYHSHYSLQYANGLLAPLTIYGPSSKNYSEQKYPLIMTDWNHDRSGMKYLLRLINAATATTYVFSIDNHKFWVIEADFVPIEPYQTDHIVVGIGQRYNIIVEAIPEKVSPGESYWIRTTPALLCNIFPDPKPDSTTGIVRYSLSDEIPTTQMGNFTADCIDETYTRNLTPIVHWQVKGLTYDLPIFNVSFQEIKGYPYWPCNESVGRLELIQGHPLWLNFSNATLLNLNANYSQRPWLAEVTTPSLSETWVKAIIMTESTKENPTLPRPLPDTPGLFAPRMHPMHLHGHDFALLAQCVPESQNSTNCDLSKAVLNLDNPPRRDVAFLPDGGYLIIAFKADNPGVWLLHCHIAFHASSGLALQIIENKENIKMPDSVTTSLYQMCQNWNSWKPDNASDPCMCAHPGVEPLQQDSGI</sequence>
<dbReference type="Gene3D" id="2.60.40.420">
    <property type="entry name" value="Cupredoxins - blue copper proteins"/>
    <property type="match status" value="3"/>
</dbReference>
<evidence type="ECO:0000256" key="2">
    <source>
        <dbReference type="ARBA" id="ARBA00022723"/>
    </source>
</evidence>
<name>A0A8E2F4L5_9PEZI</name>
<evidence type="ECO:0000313" key="7">
    <source>
        <dbReference type="EMBL" id="OCL10471.1"/>
    </source>
</evidence>
<gene>
    <name evidence="7" type="ORF">AOQ84DRAFT_430844</name>
</gene>
<organism evidence="7 8">
    <name type="scientific">Glonium stellatum</name>
    <dbReference type="NCBI Taxonomy" id="574774"/>
    <lineage>
        <taxon>Eukaryota</taxon>
        <taxon>Fungi</taxon>
        <taxon>Dikarya</taxon>
        <taxon>Ascomycota</taxon>
        <taxon>Pezizomycotina</taxon>
        <taxon>Dothideomycetes</taxon>
        <taxon>Pleosporomycetidae</taxon>
        <taxon>Gloniales</taxon>
        <taxon>Gloniaceae</taxon>
        <taxon>Glonium</taxon>
    </lineage>
</organism>
<feature type="domain" description="Plastocyanin-like" evidence="5">
    <location>
        <begin position="460"/>
        <end position="546"/>
    </location>
</feature>
<reference evidence="7 8" key="1">
    <citation type="journal article" date="2016" name="Nat. Commun.">
        <title>Ectomycorrhizal ecology is imprinted in the genome of the dominant symbiotic fungus Cenococcum geophilum.</title>
        <authorList>
            <consortium name="DOE Joint Genome Institute"/>
            <person name="Peter M."/>
            <person name="Kohler A."/>
            <person name="Ohm R.A."/>
            <person name="Kuo A."/>
            <person name="Krutzmann J."/>
            <person name="Morin E."/>
            <person name="Arend M."/>
            <person name="Barry K.W."/>
            <person name="Binder M."/>
            <person name="Choi C."/>
            <person name="Clum A."/>
            <person name="Copeland A."/>
            <person name="Grisel N."/>
            <person name="Haridas S."/>
            <person name="Kipfer T."/>
            <person name="LaButti K."/>
            <person name="Lindquist E."/>
            <person name="Lipzen A."/>
            <person name="Maire R."/>
            <person name="Meier B."/>
            <person name="Mihaltcheva S."/>
            <person name="Molinier V."/>
            <person name="Murat C."/>
            <person name="Poggeler S."/>
            <person name="Quandt C.A."/>
            <person name="Sperisen C."/>
            <person name="Tritt A."/>
            <person name="Tisserant E."/>
            <person name="Crous P.W."/>
            <person name="Henrissat B."/>
            <person name="Nehls U."/>
            <person name="Egli S."/>
            <person name="Spatafora J.W."/>
            <person name="Grigoriev I.V."/>
            <person name="Martin F.M."/>
        </authorList>
    </citation>
    <scope>NUCLEOTIDE SEQUENCE [LARGE SCALE GENOMIC DNA]</scope>
    <source>
        <strain evidence="7 8">CBS 207.34</strain>
    </source>
</reference>
<dbReference type="AlphaFoldDB" id="A0A8E2F4L5"/>
<dbReference type="EMBL" id="KV749236">
    <property type="protein sequence ID" value="OCL10471.1"/>
    <property type="molecule type" value="Genomic_DNA"/>
</dbReference>
<dbReference type="PANTHER" id="PTHR11709">
    <property type="entry name" value="MULTI-COPPER OXIDASE"/>
    <property type="match status" value="1"/>
</dbReference>
<dbReference type="PROSITE" id="PS00080">
    <property type="entry name" value="MULTICOPPER_OXIDASE2"/>
    <property type="match status" value="1"/>
</dbReference>
<dbReference type="CDD" id="cd13854">
    <property type="entry name" value="CuRO_1_MaLCC_like"/>
    <property type="match status" value="1"/>
</dbReference>
<dbReference type="Pfam" id="PF07731">
    <property type="entry name" value="Cu-oxidase_2"/>
    <property type="match status" value="1"/>
</dbReference>
<feature type="domain" description="Plastocyanin-like" evidence="6">
    <location>
        <begin position="82"/>
        <end position="202"/>
    </location>
</feature>
<accession>A0A8E2F4L5</accession>
<proteinExistence type="inferred from homology"/>
<evidence type="ECO:0000259" key="5">
    <source>
        <dbReference type="Pfam" id="PF07731"/>
    </source>
</evidence>
<evidence type="ECO:0000256" key="3">
    <source>
        <dbReference type="ARBA" id="ARBA00023002"/>
    </source>
</evidence>
<dbReference type="InterPro" id="IPR011707">
    <property type="entry name" value="Cu-oxidase-like_N"/>
</dbReference>
<dbReference type="InterPro" id="IPR011706">
    <property type="entry name" value="Cu-oxidase_C"/>
</dbReference>